<proteinExistence type="predicted"/>
<evidence type="ECO:0000313" key="1">
    <source>
        <dbReference type="EMBL" id="KAK1148107.1"/>
    </source>
</evidence>
<gene>
    <name evidence="1" type="ORF">N8T08_010745</name>
</gene>
<name>A0ACC3BC46_9EURO</name>
<comment type="caution">
    <text evidence="1">The sequence shown here is derived from an EMBL/GenBank/DDBJ whole genome shotgun (WGS) entry which is preliminary data.</text>
</comment>
<reference evidence="1 2" key="1">
    <citation type="journal article" date="2023" name="ACS Omega">
        <title>Identification of the Neoaspergillic Acid Biosynthesis Gene Cluster by Establishing an In Vitro CRISPR-Ribonucleoprotein Genetic System in Aspergillus melleus.</title>
        <authorList>
            <person name="Yuan B."/>
            <person name="Grau M.F."/>
            <person name="Murata R.M."/>
            <person name="Torok T."/>
            <person name="Venkateswaran K."/>
            <person name="Stajich J.E."/>
            <person name="Wang C.C.C."/>
        </authorList>
    </citation>
    <scope>NUCLEOTIDE SEQUENCE [LARGE SCALE GENOMIC DNA]</scope>
    <source>
        <strain evidence="1 2">IMV 1140</strain>
    </source>
</reference>
<accession>A0ACC3BC46</accession>
<dbReference type="EMBL" id="JAOPJF010000009">
    <property type="protein sequence ID" value="KAK1148107.1"/>
    <property type="molecule type" value="Genomic_DNA"/>
</dbReference>
<sequence length="509" mass="57954">MSELGIPLELLHMILGFLDLESIKSLRLVNRILSQRCLGPHFNIRQPTLDLTEQSFQSLKTLTDNPVLRQQVHHITVVALYFAAKEAEEKRNPDRKRQLKWRTQDIQFDIHWLREQSQIQQEVSARSLVGRLGRVFQQFENLDSVELDAAVQLGPQLRVSSEGGVWPEIWTKATKVHDIVISALAEGKVSIGCLNIYRDVKRCSVFLTDHTLQLTNLDQAGRDVLGAKLHTLKLSLCTEMSNETMIGMALGGVKIFDKSFGSEIELPRRRSPRAAPCERPGMLQLLQSTPKLRHLDLQLYHMTRRDGGYEWISTAISEQLSLPELETLSLAGFPVMQDALLGFLARHMNTIKSVTFENITLTTGKWEPIFEHLSTRMPCLSHAHFSTLFDYNGVQGSRERPRRLINLQPIWENGLPEAGPFPPEKKDCFSHIGNTYTVHRRTFNEGQLRNGLEFRPQPQGRSKGSPEGYSWRNHIRNVYGPPDRLLMCPSQPDMTDSSEYETDSGEVDS</sequence>
<evidence type="ECO:0000313" key="2">
    <source>
        <dbReference type="Proteomes" id="UP001177260"/>
    </source>
</evidence>
<protein>
    <submittedName>
        <fullName evidence="1">Uncharacterized protein</fullName>
    </submittedName>
</protein>
<dbReference type="Proteomes" id="UP001177260">
    <property type="component" value="Unassembled WGS sequence"/>
</dbReference>
<organism evidence="1 2">
    <name type="scientific">Aspergillus melleus</name>
    <dbReference type="NCBI Taxonomy" id="138277"/>
    <lineage>
        <taxon>Eukaryota</taxon>
        <taxon>Fungi</taxon>
        <taxon>Dikarya</taxon>
        <taxon>Ascomycota</taxon>
        <taxon>Pezizomycotina</taxon>
        <taxon>Eurotiomycetes</taxon>
        <taxon>Eurotiomycetidae</taxon>
        <taxon>Eurotiales</taxon>
        <taxon>Aspergillaceae</taxon>
        <taxon>Aspergillus</taxon>
        <taxon>Aspergillus subgen. Circumdati</taxon>
    </lineage>
</organism>
<keyword evidence="2" id="KW-1185">Reference proteome</keyword>